<dbReference type="Proteomes" id="UP000276733">
    <property type="component" value="Unassembled WGS sequence"/>
</dbReference>
<dbReference type="AlphaFoldDB" id="A0A7Z8YC16"/>
<accession>A0A7Z8YC16</accession>
<comment type="caution">
    <text evidence="1">The sequence shown here is derived from an EMBL/GenBank/DDBJ whole genome shotgun (WGS) entry which is preliminary data.</text>
</comment>
<name>A0A7Z8YC16_CAPOC</name>
<protein>
    <submittedName>
        <fullName evidence="1">Uncharacterized protein</fullName>
    </submittedName>
</protein>
<proteinExistence type="predicted"/>
<gene>
    <name evidence="1" type="ORF">NCTC11458_00430</name>
</gene>
<organism evidence="1 2">
    <name type="scientific">Capnocytophaga ochracea</name>
    <dbReference type="NCBI Taxonomy" id="1018"/>
    <lineage>
        <taxon>Bacteria</taxon>
        <taxon>Pseudomonadati</taxon>
        <taxon>Bacteroidota</taxon>
        <taxon>Flavobacteriia</taxon>
        <taxon>Flavobacteriales</taxon>
        <taxon>Flavobacteriaceae</taxon>
        <taxon>Capnocytophaga</taxon>
    </lineage>
</organism>
<evidence type="ECO:0000313" key="2">
    <source>
        <dbReference type="Proteomes" id="UP000276733"/>
    </source>
</evidence>
<evidence type="ECO:0000313" key="1">
    <source>
        <dbReference type="EMBL" id="VDG81147.1"/>
    </source>
</evidence>
<dbReference type="EMBL" id="UYIQ01000001">
    <property type="protein sequence ID" value="VDG81147.1"/>
    <property type="molecule type" value="Genomic_DNA"/>
</dbReference>
<reference evidence="1 2" key="1">
    <citation type="submission" date="2018-11" db="EMBL/GenBank/DDBJ databases">
        <authorList>
            <consortium name="Pathogen Informatics"/>
        </authorList>
    </citation>
    <scope>NUCLEOTIDE SEQUENCE [LARGE SCALE GENOMIC DNA]</scope>
    <source>
        <strain evidence="1 2">NCTC11458</strain>
    </source>
</reference>
<sequence length="32" mass="3650">MTAMPEENYLEKVIYGVINDLYTPVQFLMGAV</sequence>